<dbReference type="Pfam" id="PF25873">
    <property type="entry name" value="WHD_MalT"/>
    <property type="match status" value="1"/>
</dbReference>
<sequence length="915" mass="103379">MLLASKYSLPDCPEHTLQRPRLLGLLEQSQSDQLVLVTAPAGYGKTTLVASWAAEQRNPVAWYSIDSGDNEPGQFCRYLVESVHRATGNGVPETCRMLAAQQVPDPALIISQLLSELRHLPSELRIVLDDYHQIDNPEVHDAARFLLRHAPAGIGVVITSRSQPPLGLGNLRLQDRLLELGTDELALSVEETTQLLARRLPFTLGSDRVAQLHQLSEGWPPAIQMFALSVRNREEVDRYLGELEQGHGHILDYLAEEVLERLDPPLRKLLASTSILTRVNGTLAERLSGQEGGQQQLELAASRGLFLQALDSSRQWFRFHPVFARFLQRQLSERQQREQLHQIASDTWLELGQPLEALRHALAAEDRERVHNLIADQGEQFLREGQFRVLNDSLNWLGEDALKRYAPFTLLAARLARDSFDYARCNKLLAASESWLQREDPDQWESYEGAFAAMRAQVSVARGQILKAKEYAQEALDLLPPEQDNERIAAQLVIGETSFCLGELDQASRHMEAVEKITLARKDIPSAAWTLCQQSEIAFARGLLKKAAALHARAQRLVEEHHLTGLPISEFVCRLQGQLQWEACDLDGAAESARRGMQINRKVGERWLLPEYTLLLKVAVARGDKDEAIEWLERVDHLLTDERYHRDWIANADAARMRVWRALGNTEAIATWQEQAVPVADRPSNHFEQCHGRNHVRALIELHRWSDANRLLSRLLSVSETCGLFTDQLRNRVLAAHLAWLRERREQALKHIHTALGQLLESDLTASALQIGKPLIVILKAALEEKEKAEEKGGEQALDDARADKARELIKLAQQQPELGGGIRIELDETIVREILASDDLPDFLRHSPLTPREWQVLNAIHSGLSNERIARHFKVAPSTIKTHIRSLYQKLDVKDRQQAIALAEQLLRSVQDQP</sequence>
<accession>A0ABW3UBK6</accession>
<dbReference type="InterPro" id="IPR011990">
    <property type="entry name" value="TPR-like_helical_dom_sf"/>
</dbReference>
<dbReference type="InterPro" id="IPR027417">
    <property type="entry name" value="P-loop_NTPase"/>
</dbReference>
<dbReference type="Pfam" id="PF17874">
    <property type="entry name" value="TPR_MalT"/>
    <property type="match status" value="1"/>
</dbReference>
<keyword evidence="1" id="KW-0805">Transcription regulation</keyword>
<evidence type="ECO:0000313" key="5">
    <source>
        <dbReference type="EMBL" id="MFD1217261.1"/>
    </source>
</evidence>
<reference evidence="6" key="1">
    <citation type="journal article" date="2019" name="Int. J. Syst. Evol. Microbiol.">
        <title>The Global Catalogue of Microorganisms (GCM) 10K type strain sequencing project: providing services to taxonomists for standard genome sequencing and annotation.</title>
        <authorList>
            <consortium name="The Broad Institute Genomics Platform"/>
            <consortium name="The Broad Institute Genome Sequencing Center for Infectious Disease"/>
            <person name="Wu L."/>
            <person name="Ma J."/>
        </authorList>
    </citation>
    <scope>NUCLEOTIDE SEQUENCE [LARGE SCALE GENOMIC DNA]</scope>
    <source>
        <strain evidence="6">CCUG 54356</strain>
    </source>
</reference>
<protein>
    <submittedName>
        <fullName evidence="5">HTH-type transcriptional regulator MalT</fullName>
    </submittedName>
</protein>
<dbReference type="InterPro" id="IPR041617">
    <property type="entry name" value="TPR_MalT"/>
</dbReference>
<evidence type="ECO:0000256" key="1">
    <source>
        <dbReference type="ARBA" id="ARBA00023015"/>
    </source>
</evidence>
<comment type="caution">
    <text evidence="5">The sequence shown here is derived from an EMBL/GenBank/DDBJ whole genome shotgun (WGS) entry which is preliminary data.</text>
</comment>
<keyword evidence="3" id="KW-0804">Transcription</keyword>
<dbReference type="PANTHER" id="PTHR44688">
    <property type="entry name" value="DNA-BINDING TRANSCRIPTIONAL ACTIVATOR DEVR_DOSR"/>
    <property type="match status" value="1"/>
</dbReference>
<gene>
    <name evidence="5" type="primary">malT</name>
    <name evidence="5" type="ORF">ACFQ2X_11680</name>
</gene>
<evidence type="ECO:0000256" key="3">
    <source>
        <dbReference type="ARBA" id="ARBA00023163"/>
    </source>
</evidence>
<evidence type="ECO:0000313" key="6">
    <source>
        <dbReference type="Proteomes" id="UP001597264"/>
    </source>
</evidence>
<proteinExistence type="predicted"/>
<dbReference type="Gene3D" id="3.40.50.300">
    <property type="entry name" value="P-loop containing nucleotide triphosphate hydrolases"/>
    <property type="match status" value="1"/>
</dbReference>
<dbReference type="CDD" id="cd06170">
    <property type="entry name" value="LuxR_C_like"/>
    <property type="match status" value="1"/>
</dbReference>
<dbReference type="SUPFAM" id="SSF48452">
    <property type="entry name" value="TPR-like"/>
    <property type="match status" value="1"/>
</dbReference>
<dbReference type="PANTHER" id="PTHR44688:SF16">
    <property type="entry name" value="DNA-BINDING TRANSCRIPTIONAL ACTIVATOR DEVR_DOSR"/>
    <property type="match status" value="1"/>
</dbReference>
<name>A0ABW3UBK6_9GAMM</name>
<dbReference type="NCBIfam" id="NF003420">
    <property type="entry name" value="PRK04841.1"/>
    <property type="match status" value="1"/>
</dbReference>
<dbReference type="SUPFAM" id="SSF52540">
    <property type="entry name" value="P-loop containing nucleoside triphosphate hydrolases"/>
    <property type="match status" value="1"/>
</dbReference>
<dbReference type="PROSITE" id="PS00622">
    <property type="entry name" value="HTH_LUXR_1"/>
    <property type="match status" value="1"/>
</dbReference>
<dbReference type="InterPro" id="IPR016032">
    <property type="entry name" value="Sig_transdc_resp-reg_C-effctor"/>
</dbReference>
<dbReference type="PROSITE" id="PS50043">
    <property type="entry name" value="HTH_LUXR_2"/>
    <property type="match status" value="1"/>
</dbReference>
<keyword evidence="6" id="KW-1185">Reference proteome</keyword>
<dbReference type="RefSeq" id="WP_230435878.1">
    <property type="nucleotide sequence ID" value="NZ_CP087715.1"/>
</dbReference>
<dbReference type="PRINTS" id="PR00038">
    <property type="entry name" value="HTHLUXR"/>
</dbReference>
<dbReference type="SMART" id="SM00421">
    <property type="entry name" value="HTH_LUXR"/>
    <property type="match status" value="1"/>
</dbReference>
<dbReference type="EMBL" id="JBHTLR010000013">
    <property type="protein sequence ID" value="MFD1217261.1"/>
    <property type="molecule type" value="Genomic_DNA"/>
</dbReference>
<feature type="domain" description="HTH luxR-type" evidence="4">
    <location>
        <begin position="843"/>
        <end position="908"/>
    </location>
</feature>
<dbReference type="SUPFAM" id="SSF46894">
    <property type="entry name" value="C-terminal effector domain of the bipartite response regulators"/>
    <property type="match status" value="1"/>
</dbReference>
<keyword evidence="2" id="KW-0238">DNA-binding</keyword>
<evidence type="ECO:0000256" key="2">
    <source>
        <dbReference type="ARBA" id="ARBA00023125"/>
    </source>
</evidence>
<dbReference type="InterPro" id="IPR059106">
    <property type="entry name" value="WHD_MalT"/>
</dbReference>
<dbReference type="InterPro" id="IPR000792">
    <property type="entry name" value="Tscrpt_reg_LuxR_C"/>
</dbReference>
<dbReference type="InterPro" id="IPR036388">
    <property type="entry name" value="WH-like_DNA-bd_sf"/>
</dbReference>
<dbReference type="Pfam" id="PF00196">
    <property type="entry name" value="GerE"/>
    <property type="match status" value="1"/>
</dbReference>
<dbReference type="Proteomes" id="UP001597264">
    <property type="component" value="Unassembled WGS sequence"/>
</dbReference>
<organism evidence="5 6">
    <name type="scientific">Microbulbifer celer</name>
    <dbReference type="NCBI Taxonomy" id="435905"/>
    <lineage>
        <taxon>Bacteria</taxon>
        <taxon>Pseudomonadati</taxon>
        <taxon>Pseudomonadota</taxon>
        <taxon>Gammaproteobacteria</taxon>
        <taxon>Cellvibrionales</taxon>
        <taxon>Microbulbiferaceae</taxon>
        <taxon>Microbulbifer</taxon>
    </lineage>
</organism>
<dbReference type="Gene3D" id="1.10.10.10">
    <property type="entry name" value="Winged helix-like DNA-binding domain superfamily/Winged helix DNA-binding domain"/>
    <property type="match status" value="1"/>
</dbReference>
<evidence type="ECO:0000259" key="4">
    <source>
        <dbReference type="PROSITE" id="PS50043"/>
    </source>
</evidence>
<dbReference type="Gene3D" id="1.25.40.10">
    <property type="entry name" value="Tetratricopeptide repeat domain"/>
    <property type="match status" value="1"/>
</dbReference>